<dbReference type="AlphaFoldDB" id="A0A926ISX8"/>
<dbReference type="GO" id="GO:0005975">
    <property type="term" value="P:carbohydrate metabolic process"/>
    <property type="evidence" value="ECO:0007669"/>
    <property type="project" value="InterPro"/>
</dbReference>
<proteinExistence type="predicted"/>
<dbReference type="Pfam" id="PF10096">
    <property type="entry name" value="DUF2334"/>
    <property type="match status" value="1"/>
</dbReference>
<evidence type="ECO:0000313" key="1">
    <source>
        <dbReference type="EMBL" id="MBC8596506.1"/>
    </source>
</evidence>
<evidence type="ECO:0000313" key="2">
    <source>
        <dbReference type="Proteomes" id="UP000647416"/>
    </source>
</evidence>
<dbReference type="Gene3D" id="2.60.120.260">
    <property type="entry name" value="Galactose-binding domain-like"/>
    <property type="match status" value="1"/>
</dbReference>
<reference evidence="1" key="1">
    <citation type="submission" date="2020-08" db="EMBL/GenBank/DDBJ databases">
        <title>Genome public.</title>
        <authorList>
            <person name="Liu C."/>
            <person name="Sun Q."/>
        </authorList>
    </citation>
    <scope>NUCLEOTIDE SEQUENCE</scope>
    <source>
        <strain evidence="1">NSJ-50</strain>
    </source>
</reference>
<dbReference type="InterPro" id="IPR011330">
    <property type="entry name" value="Glyco_hydro/deAcase_b/a-brl"/>
</dbReference>
<dbReference type="RefSeq" id="WP_262431974.1">
    <property type="nucleotide sequence ID" value="NZ_JACRTE010000006.1"/>
</dbReference>
<dbReference type="Gene3D" id="3.20.20.370">
    <property type="entry name" value="Glycoside hydrolase/deacetylase"/>
    <property type="match status" value="1"/>
</dbReference>
<gene>
    <name evidence="1" type="ORF">H8706_06445</name>
</gene>
<keyword evidence="2" id="KW-1185">Reference proteome</keyword>
<comment type="caution">
    <text evidence="1">The sequence shown here is derived from an EMBL/GenBank/DDBJ whole genome shotgun (WGS) entry which is preliminary data.</text>
</comment>
<dbReference type="InterPro" id="IPR018763">
    <property type="entry name" value="DUF2334"/>
</dbReference>
<name>A0A926ISX8_9FIRM</name>
<dbReference type="Proteomes" id="UP000647416">
    <property type="component" value="Unassembled WGS sequence"/>
</dbReference>
<accession>A0A926ISX8</accession>
<organism evidence="1 2">
    <name type="scientific">Qingrenia yutianensis</name>
    <dbReference type="NCBI Taxonomy" id="2763676"/>
    <lineage>
        <taxon>Bacteria</taxon>
        <taxon>Bacillati</taxon>
        <taxon>Bacillota</taxon>
        <taxon>Clostridia</taxon>
        <taxon>Eubacteriales</taxon>
        <taxon>Oscillospiraceae</taxon>
        <taxon>Qingrenia</taxon>
    </lineage>
</organism>
<dbReference type="SUPFAM" id="SSF88713">
    <property type="entry name" value="Glycoside hydrolase/deacetylase"/>
    <property type="match status" value="1"/>
</dbReference>
<dbReference type="EMBL" id="JACRTE010000006">
    <property type="protein sequence ID" value="MBC8596506.1"/>
    <property type="molecule type" value="Genomic_DNA"/>
</dbReference>
<sequence length="1049" mass="114271">MKKKSSVKVSILLAIAVFIMSFQGLTFEVFAAEKSEPTLIENAGNAENIVRFGANYGSMITTGISGAPTADVVGADCTNSESKIGNFGIRNNTNGQFSVSAANSYIVVSYYIMAQGGTHSITAAIQDTSGNSNIYADGNFLKSETVLKENVWYKAIQIFKIETAGNNNLRFVVSAGNYGQKTYVGGVKVCNFGTDYTLDEIKTYVSDAGLKSITNGGAVIDGFDKNTYNYTVDTSLGVGAAANALCDVSYDNSNAGKTVIVTKAYTAGVLNTEPADTRTYTVSVKEPYTSMFAETYDSGAWTMADVKHRGNSRPKIENDGEKEFAMKFYGNDANYTESEKGKSIFRGQLSSSYLVNSNNLTTGDKVYISFYARAYSKYGNECKIQPALQSEKSGGGLSTSYSGDVFTLSDVWKKYSTVITLDKVQADGTEGTRITLALGYHGQVTYISDFEIYRCDASFSDSEIKALFDNDIENLLSSNKMSKGGSVTVAEQAVSDNNVPFSTEYVYTENGAYSDTEKSVIGKYSARNANILNDLVNTGDVLLLTYWAKGDMDNSKLSTGDISTAMISPLIQSTQSGGPIVYSIGNDGIENKTGDEITSNWKRYAYIFKIPSESAYRIQLQIGLKGQTTHIADVMLYNLGNIAVSDAYAISQNKDILGASYNTKAMQITGDTYTAKLAKDEIFDISKVSAYAKYPFISTKISDGKITLTAANGDEISYNIKSENAKKEIFADAVNYYAMSAKNAIFRLDDLRPETIADFGYAAEYLHSKGITAAFGIIGTDWENASENDWNTIKKWQDEYGIELFCHGYYHTEQEYSTASYTEQYDSLNKYLTLLNTHGIVTKTFGSPFNNSTVVTSKALNALGFENNMFGIKNTAENQMNFSDRCNIEAKTGVASFDEFKKNIGNFENAECIVIQGHTANWDTDSRTAFENTVGYLLENNYNITTPAAYNAAVNAKNKISAPKTGDITAEVNLCSGSLDTKSATLILAVYDNSGALTDTVIKTVSLDSKDENTFSLTSNIPSEGCRVKVFVWNGINSIFPIQKADILE</sequence>
<protein>
    <submittedName>
        <fullName evidence="1">DUF2334 domain-containing protein</fullName>
    </submittedName>
</protein>